<dbReference type="InterPro" id="IPR032716">
    <property type="entry name" value="ACC_epsilon"/>
</dbReference>
<dbReference type="Proteomes" id="UP000812013">
    <property type="component" value="Unassembled WGS sequence"/>
</dbReference>
<evidence type="ECO:0000313" key="2">
    <source>
        <dbReference type="EMBL" id="MBW5481639.1"/>
    </source>
</evidence>
<evidence type="ECO:0000313" key="3">
    <source>
        <dbReference type="Proteomes" id="UP000812013"/>
    </source>
</evidence>
<protein>
    <submittedName>
        <fullName evidence="2">Acyl-CoA carboxylase subunit epsilon</fullName>
    </submittedName>
</protein>
<dbReference type="Pfam" id="PF13822">
    <property type="entry name" value="ACC_epsilon"/>
    <property type="match status" value="1"/>
</dbReference>
<keyword evidence="3" id="KW-1185">Reference proteome</keyword>
<proteinExistence type="predicted"/>
<name>A0ABS6Z1N1_9ACTN</name>
<reference evidence="2 3" key="1">
    <citation type="submission" date="2019-12" db="EMBL/GenBank/DDBJ databases">
        <title>Genome sequence of Streptomyces bambusae.</title>
        <authorList>
            <person name="Bansal K."/>
            <person name="Choksket S."/>
            <person name="Korpole S."/>
            <person name="Patil P.B."/>
        </authorList>
    </citation>
    <scope>NUCLEOTIDE SEQUENCE [LARGE SCALE GENOMIC DNA]</scope>
    <source>
        <strain evidence="2 3">SK60</strain>
    </source>
</reference>
<dbReference type="EMBL" id="WTFF01000028">
    <property type="protein sequence ID" value="MBW5481639.1"/>
    <property type="molecule type" value="Genomic_DNA"/>
</dbReference>
<evidence type="ECO:0000256" key="1">
    <source>
        <dbReference type="SAM" id="MobiDB-lite"/>
    </source>
</evidence>
<comment type="caution">
    <text evidence="2">The sequence shown here is derived from an EMBL/GenBank/DDBJ whole genome shotgun (WGS) entry which is preliminary data.</text>
</comment>
<feature type="region of interest" description="Disordered" evidence="1">
    <location>
        <begin position="40"/>
        <end position="75"/>
    </location>
</feature>
<organism evidence="2 3">
    <name type="scientific">Streptomyces bambusae</name>
    <dbReference type="NCBI Taxonomy" id="1550616"/>
    <lineage>
        <taxon>Bacteria</taxon>
        <taxon>Bacillati</taxon>
        <taxon>Actinomycetota</taxon>
        <taxon>Actinomycetes</taxon>
        <taxon>Kitasatosporales</taxon>
        <taxon>Streptomycetaceae</taxon>
        <taxon>Streptomyces</taxon>
    </lineage>
</organism>
<gene>
    <name evidence="2" type="ORF">GPJ59_07010</name>
</gene>
<accession>A0ABS6Z1N1</accession>
<sequence>MEGPLAPTLFKIINGRPTPEELAAVAALVAALTARQEAGHAGYAGCGGGDDAEGRSARWQRPELLPPASWQAPRA</sequence>